<accession>A0A377FYS8</accession>
<dbReference type="RefSeq" id="WP_029333969.1">
    <property type="nucleotide sequence ID" value="NZ_UGGP01000001.1"/>
</dbReference>
<dbReference type="AlphaFoldDB" id="A0A377FYS8"/>
<dbReference type="Proteomes" id="UP000254060">
    <property type="component" value="Unassembled WGS sequence"/>
</dbReference>
<proteinExistence type="predicted"/>
<evidence type="ECO:0000313" key="4">
    <source>
        <dbReference type="Proteomes" id="UP000254060"/>
    </source>
</evidence>
<evidence type="ECO:0000256" key="1">
    <source>
        <dbReference type="SAM" id="MobiDB-lite"/>
    </source>
</evidence>
<dbReference type="Pfam" id="PF14020">
    <property type="entry name" value="DUF4236"/>
    <property type="match status" value="1"/>
</dbReference>
<name>A0A377FYS8_9BACL</name>
<protein>
    <recommendedName>
        <fullName evidence="2">DUF4236 domain-containing protein</fullName>
    </recommendedName>
</protein>
<feature type="compositionally biased region" description="Polar residues" evidence="1">
    <location>
        <begin position="54"/>
        <end position="67"/>
    </location>
</feature>
<gene>
    <name evidence="3" type="ORF">NCTC13163_03043</name>
</gene>
<dbReference type="STRING" id="1397694.GCA_000702585_00465"/>
<dbReference type="OrthoDB" id="983149at2"/>
<dbReference type="EMBL" id="UGGP01000001">
    <property type="protein sequence ID" value="STO09605.1"/>
    <property type="molecule type" value="Genomic_DNA"/>
</dbReference>
<evidence type="ECO:0000313" key="3">
    <source>
        <dbReference type="EMBL" id="STO09605.1"/>
    </source>
</evidence>
<dbReference type="InterPro" id="IPR025330">
    <property type="entry name" value="DUF4236"/>
</dbReference>
<evidence type="ECO:0000259" key="2">
    <source>
        <dbReference type="Pfam" id="PF14020"/>
    </source>
</evidence>
<organism evidence="3 4">
    <name type="scientific">Exiguobacterium aurantiacum</name>
    <dbReference type="NCBI Taxonomy" id="33987"/>
    <lineage>
        <taxon>Bacteria</taxon>
        <taxon>Bacillati</taxon>
        <taxon>Bacillota</taxon>
        <taxon>Bacilli</taxon>
        <taxon>Bacillales</taxon>
        <taxon>Bacillales Family XII. Incertae Sedis</taxon>
        <taxon>Exiguobacterium</taxon>
    </lineage>
</organism>
<reference evidence="3 4" key="1">
    <citation type="submission" date="2018-06" db="EMBL/GenBank/DDBJ databases">
        <authorList>
            <consortium name="Pathogen Informatics"/>
            <person name="Doyle S."/>
        </authorList>
    </citation>
    <scope>NUCLEOTIDE SEQUENCE [LARGE SCALE GENOMIC DNA]</scope>
    <source>
        <strain evidence="3 4">NCTC13163</strain>
    </source>
</reference>
<feature type="region of interest" description="Disordered" evidence="1">
    <location>
        <begin position="42"/>
        <end position="67"/>
    </location>
</feature>
<sequence length="361" mass="41521">MGLRFRKSIKIAPGVRMNVGKRGVGVSVGTRGLRHTINSSGRATSTVGLPGTGISYSTSRSYKTPAHQQRNELAKREREQAKLAEQEHAKLQVELYENRIERMRSIHQECDEPVDWKAIYHQEPPFEVDRIGPTEQNARDQLESYRPSWIDRLFNRESKQRQRLEQDVHAAAEADRTRYEEWREARELAKRVLLGEVDTYYDVIESFQPFDDLLEFGSGFECNVPSPEIVQVAFDVNAQEAIPTTAYSLTKTGKLSERAMTKTAYYDLYQDYVCGAALRIAREMFALLPVQVVYVQAYEKQLNTSTGHEEDVLILTVQYDRQTLEQMNMSRVDPSDALEQFTYRMNFRKTKGFAPVEGIQT</sequence>
<feature type="domain" description="DUF4236" evidence="2">
    <location>
        <begin position="3"/>
        <end position="57"/>
    </location>
</feature>